<dbReference type="Pfam" id="PF01058">
    <property type="entry name" value="Oxidored_q6"/>
    <property type="match status" value="1"/>
</dbReference>
<accession>A0A1M5SCC2</accession>
<dbReference type="SUPFAM" id="SSF56770">
    <property type="entry name" value="HydA/Nqo6-like"/>
    <property type="match status" value="1"/>
</dbReference>
<feature type="domain" description="NADH:ubiquinone oxidoreductase-like 20kDa subunit" evidence="4">
    <location>
        <begin position="13"/>
        <end position="173"/>
    </location>
</feature>
<evidence type="ECO:0000259" key="4">
    <source>
        <dbReference type="Pfam" id="PF01058"/>
    </source>
</evidence>
<evidence type="ECO:0000256" key="1">
    <source>
        <dbReference type="ARBA" id="ARBA00004418"/>
    </source>
</evidence>
<name>A0A1M5SCC2_9BACT</name>
<evidence type="ECO:0000256" key="2">
    <source>
        <dbReference type="ARBA" id="ARBA00022764"/>
    </source>
</evidence>
<dbReference type="GO" id="GO:0016491">
    <property type="term" value="F:oxidoreductase activity"/>
    <property type="evidence" value="ECO:0007669"/>
    <property type="project" value="UniProtKB-KW"/>
</dbReference>
<dbReference type="InterPro" id="IPR037024">
    <property type="entry name" value="NiFe_Hase_small_N_sf"/>
</dbReference>
<dbReference type="InterPro" id="IPR051349">
    <property type="entry name" value="Hydrogenase_assoc-protein"/>
</dbReference>
<dbReference type="Gene3D" id="3.40.50.700">
    <property type="entry name" value="NADH:ubiquinone oxidoreductase-like, 20kDa subunit"/>
    <property type="match status" value="1"/>
</dbReference>
<dbReference type="Proteomes" id="UP000184139">
    <property type="component" value="Unassembled WGS sequence"/>
</dbReference>
<protein>
    <submittedName>
        <fullName evidence="5">F420-non-reducing hydrogenase small subunit</fullName>
    </submittedName>
</protein>
<dbReference type="AlphaFoldDB" id="A0A1M5SCC2"/>
<evidence type="ECO:0000256" key="3">
    <source>
        <dbReference type="ARBA" id="ARBA00023002"/>
    </source>
</evidence>
<gene>
    <name evidence="5" type="ORF">SAMN02745124_00276</name>
</gene>
<dbReference type="OrthoDB" id="9787729at2"/>
<keyword evidence="3" id="KW-0560">Oxidoreductase</keyword>
<dbReference type="PANTHER" id="PTHR42845">
    <property type="entry name" value="COENZYME F420-REDUCING HYDROGENASE, GAMMA SUBUNIT"/>
    <property type="match status" value="1"/>
</dbReference>
<organism evidence="5 6">
    <name type="scientific">Desulfofustis glycolicus DSM 9705</name>
    <dbReference type="NCBI Taxonomy" id="1121409"/>
    <lineage>
        <taxon>Bacteria</taxon>
        <taxon>Pseudomonadati</taxon>
        <taxon>Thermodesulfobacteriota</taxon>
        <taxon>Desulfobulbia</taxon>
        <taxon>Desulfobulbales</taxon>
        <taxon>Desulfocapsaceae</taxon>
        <taxon>Desulfofustis</taxon>
    </lineage>
</organism>
<dbReference type="PANTHER" id="PTHR42845:SF2">
    <property type="entry name" value="F420-NON-REDUCING HYDROGENASE VHU SUBUNIT G"/>
    <property type="match status" value="1"/>
</dbReference>
<dbReference type="GO" id="GO:0051536">
    <property type="term" value="F:iron-sulfur cluster binding"/>
    <property type="evidence" value="ECO:0007669"/>
    <property type="project" value="InterPro"/>
</dbReference>
<keyword evidence="6" id="KW-1185">Reference proteome</keyword>
<reference evidence="5 6" key="1">
    <citation type="submission" date="2016-11" db="EMBL/GenBank/DDBJ databases">
        <authorList>
            <person name="Jaros S."/>
            <person name="Januszkiewicz K."/>
            <person name="Wedrychowicz H."/>
        </authorList>
    </citation>
    <scope>NUCLEOTIDE SEQUENCE [LARGE SCALE GENOMIC DNA]</scope>
    <source>
        <strain evidence="5 6">DSM 9705</strain>
    </source>
</reference>
<dbReference type="RefSeq" id="WP_073373033.1">
    <property type="nucleotide sequence ID" value="NZ_FQXS01000001.1"/>
</dbReference>
<keyword evidence="2" id="KW-0574">Periplasm</keyword>
<evidence type="ECO:0000313" key="5">
    <source>
        <dbReference type="EMBL" id="SHH36166.1"/>
    </source>
</evidence>
<dbReference type="EMBL" id="FQXS01000001">
    <property type="protein sequence ID" value="SHH36166.1"/>
    <property type="molecule type" value="Genomic_DNA"/>
</dbReference>
<dbReference type="InterPro" id="IPR006137">
    <property type="entry name" value="NADH_UbQ_OxRdtase-like_20kDa"/>
</dbReference>
<comment type="subcellular location">
    <subcellularLocation>
        <location evidence="1">Periplasm</location>
    </subcellularLocation>
</comment>
<dbReference type="STRING" id="1121409.SAMN02745124_00276"/>
<dbReference type="GO" id="GO:0042597">
    <property type="term" value="C:periplasmic space"/>
    <property type="evidence" value="ECO:0007669"/>
    <property type="project" value="UniProtKB-SubCell"/>
</dbReference>
<proteinExistence type="predicted"/>
<sequence>MGVTTALEWLSSCSGCEIAVLNIGEALVPLLTEHLDIVHAPVIMDHKYYGQCGDEGEHLQIPEAVVGIVTGGVANEEHLEVLEEMRKKCKILIALGSCATQGGIPALMNGQDSGESFDAIYRTSSTDPGASRPDQSVPKLLERTYALDEKVKIDLQLPGCPPNPAHIAEVIISLLENREPVLPTKSVCDTCPTRREGKGSVSKVKRYVENVEFDPDKPISEMRCLLEQGFMCMGPVTAAGCAKYGAPSCIEARVPCRGCFGPVRPDGNQLLDMMNALASNGIDTKSVVDRRSILRFSGAHGNLRPKKKAAVKEEA</sequence>
<evidence type="ECO:0000313" key="6">
    <source>
        <dbReference type="Proteomes" id="UP000184139"/>
    </source>
</evidence>